<evidence type="ECO:0000259" key="1">
    <source>
        <dbReference type="Pfam" id="PF14028"/>
    </source>
</evidence>
<evidence type="ECO:0000313" key="3">
    <source>
        <dbReference type="Proteomes" id="UP000035720"/>
    </source>
</evidence>
<keyword evidence="3" id="KW-1185">Reference proteome</keyword>
<dbReference type="STRING" id="1193518.BN13_150082"/>
<dbReference type="RefSeq" id="WP_048544683.1">
    <property type="nucleotide sequence ID" value="NZ_HF571038.1"/>
</dbReference>
<dbReference type="OrthoDB" id="3607295at2"/>
<dbReference type="EMBL" id="CAJC01000057">
    <property type="protein sequence ID" value="CCI52221.1"/>
    <property type="molecule type" value="Genomic_DNA"/>
</dbReference>
<dbReference type="InterPro" id="IPR023809">
    <property type="entry name" value="Thiopep_bacteriocin_synth_dom"/>
</dbReference>
<evidence type="ECO:0000313" key="2">
    <source>
        <dbReference type="EMBL" id="CCI52221.1"/>
    </source>
</evidence>
<protein>
    <submittedName>
        <fullName evidence="2">Putative lantibiotic biosynthesis protein</fullName>
    </submittedName>
</protein>
<proteinExistence type="predicted"/>
<name>A0A077M4M1_9MICO</name>
<dbReference type="Proteomes" id="UP000035720">
    <property type="component" value="Unassembled WGS sequence"/>
</dbReference>
<dbReference type="Pfam" id="PF14028">
    <property type="entry name" value="Lant_dehydr_C"/>
    <property type="match status" value="1"/>
</dbReference>
<comment type="caution">
    <text evidence="2">The sequence shown here is derived from an EMBL/GenBank/DDBJ whole genome shotgun (WGS) entry which is preliminary data.</text>
</comment>
<sequence>MTAPAPWQAHHIFYTAQSRPVLTECVGPLVRSFRERGLIHRYFFINYWLEGPHVRLRFQPTNRAVAAQLLAETESAIAQFLSRRPALYSVQADFFVDMQNTLLDLEFTPAEKVSYLDSKGGMRQRDNNTFSQESYEPEYAKYGGHVGVELAEWHFEKSSDLVIEADSSMNVHVRSVQLGLAGQLMLVMASAFLHDPVRIHDYMVRYHEFWKRGFESTSFIREMEYEQAADGISPSIIERYDVIDGARRAGDADSLPPLLATWLDHCVDLRQRICDLAEAGELIFPEWESGATVAATPEQAVETLLFPYMHMTNNRLQVTLGDEAYLAFVLARALAPDEELTA</sequence>
<feature type="domain" description="Thiopeptide-type bacteriocin biosynthesis" evidence="1">
    <location>
        <begin position="7"/>
        <end position="334"/>
    </location>
</feature>
<gene>
    <name evidence="2" type="ORF">BN13_150082</name>
</gene>
<accession>A0A077M4M1</accession>
<organism evidence="2 3">
    <name type="scientific">Nostocoides jenkinsii Ben 74</name>
    <dbReference type="NCBI Taxonomy" id="1193518"/>
    <lineage>
        <taxon>Bacteria</taxon>
        <taxon>Bacillati</taxon>
        <taxon>Actinomycetota</taxon>
        <taxon>Actinomycetes</taxon>
        <taxon>Micrococcales</taxon>
        <taxon>Intrasporangiaceae</taxon>
        <taxon>Nostocoides</taxon>
    </lineage>
</organism>
<reference evidence="2 3" key="1">
    <citation type="journal article" date="2013" name="ISME J.">
        <title>A metabolic model for members of the genus Tetrasphaera involved in enhanced biological phosphorus removal.</title>
        <authorList>
            <person name="Kristiansen R."/>
            <person name="Nguyen H.T.T."/>
            <person name="Saunders A.M."/>
            <person name="Nielsen J.L."/>
            <person name="Wimmer R."/>
            <person name="Le V.Q."/>
            <person name="McIlroy S.J."/>
            <person name="Petrovski S."/>
            <person name="Seviour R.J."/>
            <person name="Calteau A."/>
            <person name="Nielsen K.L."/>
            <person name="Nielsen P.H."/>
        </authorList>
    </citation>
    <scope>NUCLEOTIDE SEQUENCE [LARGE SCALE GENOMIC DNA]</scope>
    <source>
        <strain evidence="2 3">Ben 74</strain>
    </source>
</reference>
<dbReference type="AlphaFoldDB" id="A0A077M4M1"/>